<feature type="region of interest" description="Disordered" evidence="2">
    <location>
        <begin position="940"/>
        <end position="979"/>
    </location>
</feature>
<organism evidence="5 6">
    <name type="scientific">Seiridium unicorne</name>
    <dbReference type="NCBI Taxonomy" id="138068"/>
    <lineage>
        <taxon>Eukaryota</taxon>
        <taxon>Fungi</taxon>
        <taxon>Dikarya</taxon>
        <taxon>Ascomycota</taxon>
        <taxon>Pezizomycotina</taxon>
        <taxon>Sordariomycetes</taxon>
        <taxon>Xylariomycetidae</taxon>
        <taxon>Amphisphaeriales</taxon>
        <taxon>Sporocadaceae</taxon>
        <taxon>Seiridium</taxon>
    </lineage>
</organism>
<dbReference type="InterPro" id="IPR056125">
    <property type="entry name" value="DUF7708"/>
</dbReference>
<evidence type="ECO:0000313" key="6">
    <source>
        <dbReference type="Proteomes" id="UP001408356"/>
    </source>
</evidence>
<reference evidence="5 6" key="1">
    <citation type="journal article" date="2024" name="J. Plant Pathol.">
        <title>Sequence and assembly of the genome of Seiridium unicorne, isolate CBS 538.82, causal agent of cypress canker disease.</title>
        <authorList>
            <person name="Scali E."/>
            <person name="Rocca G.D."/>
            <person name="Danti R."/>
            <person name="Garbelotto M."/>
            <person name="Barberini S."/>
            <person name="Baroncelli R."/>
            <person name="Emiliani G."/>
        </authorList>
    </citation>
    <scope>NUCLEOTIDE SEQUENCE [LARGE SCALE GENOMIC DNA]</scope>
    <source>
        <strain evidence="5 6">BM-138-508</strain>
    </source>
</reference>
<feature type="compositionally biased region" description="Low complexity" evidence="2">
    <location>
        <begin position="1030"/>
        <end position="1039"/>
    </location>
</feature>
<sequence>MGTTSPDKTAIFNIGASSNNPFTSAVHEILEELKLKPKETQKNPFLQELMKIGDQNTSASISDKGAKADESANRLCESMKELEVRRASGYAYKILHRLSPFIENLKSLMQICESVIQDAPFGVSIAFSGARVVLDLAFRVHSQFETILEAMEEIGARLECYKLLAKYDSRPSFQRLLLSAYKNIIQFWLKASQILSQNFLKSMVKNIAKPLHTIIKDTLDHLSKDGDLVHQYASAIGLSNAKDDQEERRKERSEDTQKDTWQNEKRLSIEISAWIRGHDNLDPNIDYEDQFNRRHEGTCDWVLDDQRFKDWRDSKNGELMWYNASPGSGKSVLASSVIKHLKTRDEKVAMFFYSFSSLVRRSGIHGLRSLALQLLTMTPRLPDKFKQLYDEQRHYSDCLQSYVAAKEFLQHLIIPLDHIYIVVDGLDECSDMGLVLPILQSLTQAKVYGTVKWLFLSRGYAEIREAMAGVNAIELCPEPHVISTDIQKYVTSTLTCVDRFNQWSEQDEQNFLYARFVCETLRRVGLTRAADIEPALKQFPRTLNSYYIRSLEDFGKYSKQEQELVRRVFVILVGAEQSIRLRELIDALSIELGTDDHDDSHKPPAELIERLCGPIITLERHGKDSQDNPIVGFYHKTVKDFLLQSPQDIDGISSSACKYLVKHEDAQREVGLRCLTYLKYNRYTKYQDIKVLLSTESKEHAFLPYAATFWFSHLWHVKSSKEIPALVMDFLKSKAFWNCLVVQSHISRYLFGSFTQTKEDKYKMDFKASKGGGSLHFGHPLPPWLRRLSTEGMLMDQSLCCFVDEWHEVITKHSSGLELCFPLRNSAEGCYLKPLSSSKKLRVEFLPDFSDMNAVAESRLLNVCIQGKRLMVEASFRKKENVEHDLHIARAALLPTKDTISSRHYLPLMDDPSQWVVFNTGADQVEGWGIDPRSLNVRRTTAERSERFEMPSSARKHIDKKSNKLWRASQAPAESSNVQMQSVCVLHARREVEEVAVPSLIPDEYSASNSDSSWPDSESESEAEDDSLSYEESLSQGSSSRRDSEASDSDPGPEDDGEEIGNCLVLVQPDRPPYWTRPWASSFRTWEKVGCAIHPTLPILAFTHTSLQLEMVDIEKRTQDTKHLPEPVDIRGKPEASTRELRFSPCGKYLHCLSISFVSGRTSTSCYVTLASYCFNPDGNSDETFIRAQQPIQLTYSFSERVSDIAPPPTLTYWSENNLLLALPPLTCDAKIILIDIPRDGIDGNMGIKTLRAPIYFPASTPKRQPHVLQRPGSDGREIYLYLVLGALPPLNRGDGSADLSTEVGPDIQGGANAASPPVALQWRVPQQDGWRSWDADLDEKSSDLKRQTPAWAELRGDFVQSEKPFSVPIRSGLDWNRRGYLSC</sequence>
<dbReference type="Pfam" id="PF24809">
    <property type="entry name" value="DUF7708"/>
    <property type="match status" value="1"/>
</dbReference>
<dbReference type="EMBL" id="JARVKF010000392">
    <property type="protein sequence ID" value="KAK9418245.1"/>
    <property type="molecule type" value="Genomic_DNA"/>
</dbReference>
<feature type="domain" description="DUF7708" evidence="3">
    <location>
        <begin position="98"/>
        <end position="235"/>
    </location>
</feature>
<dbReference type="PANTHER" id="PTHR10039:SF14">
    <property type="entry name" value="NACHT DOMAIN-CONTAINING PROTEIN"/>
    <property type="match status" value="1"/>
</dbReference>
<gene>
    <name evidence="5" type="ORF">SUNI508_08206</name>
</gene>
<feature type="compositionally biased region" description="Acidic residues" evidence="2">
    <location>
        <begin position="1046"/>
        <end position="1059"/>
    </location>
</feature>
<evidence type="ECO:0000256" key="1">
    <source>
        <dbReference type="ARBA" id="ARBA00022737"/>
    </source>
</evidence>
<feature type="compositionally biased region" description="Basic and acidic residues" evidence="2">
    <location>
        <begin position="940"/>
        <end position="949"/>
    </location>
</feature>
<dbReference type="Gene3D" id="3.40.50.300">
    <property type="entry name" value="P-loop containing nucleotide triphosphate hydrolases"/>
    <property type="match status" value="1"/>
</dbReference>
<feature type="region of interest" description="Disordered" evidence="2">
    <location>
        <begin position="1001"/>
        <end position="1059"/>
    </location>
</feature>
<dbReference type="PANTHER" id="PTHR10039">
    <property type="entry name" value="AMELOGENIN"/>
    <property type="match status" value="1"/>
</dbReference>
<evidence type="ECO:0000259" key="4">
    <source>
        <dbReference type="Pfam" id="PF24883"/>
    </source>
</evidence>
<keyword evidence="6" id="KW-1185">Reference proteome</keyword>
<evidence type="ECO:0000313" key="5">
    <source>
        <dbReference type="EMBL" id="KAK9418245.1"/>
    </source>
</evidence>
<accession>A0ABR2UVA7</accession>
<dbReference type="Pfam" id="PF24883">
    <property type="entry name" value="NPHP3_N"/>
    <property type="match status" value="1"/>
</dbReference>
<feature type="compositionally biased region" description="Low complexity" evidence="2">
    <location>
        <begin position="1006"/>
        <end position="1016"/>
    </location>
</feature>
<dbReference type="Proteomes" id="UP001408356">
    <property type="component" value="Unassembled WGS sequence"/>
</dbReference>
<feature type="compositionally biased region" description="Acidic residues" evidence="2">
    <location>
        <begin position="1017"/>
        <end position="1029"/>
    </location>
</feature>
<dbReference type="InterPro" id="IPR027417">
    <property type="entry name" value="P-loop_NTPase"/>
</dbReference>
<evidence type="ECO:0000259" key="3">
    <source>
        <dbReference type="Pfam" id="PF24809"/>
    </source>
</evidence>
<name>A0ABR2UVA7_9PEZI</name>
<proteinExistence type="predicted"/>
<evidence type="ECO:0000256" key="2">
    <source>
        <dbReference type="SAM" id="MobiDB-lite"/>
    </source>
</evidence>
<feature type="domain" description="Nephrocystin 3-like N-terminal" evidence="4">
    <location>
        <begin position="297"/>
        <end position="458"/>
    </location>
</feature>
<comment type="caution">
    <text evidence="5">The sequence shown here is derived from an EMBL/GenBank/DDBJ whole genome shotgun (WGS) entry which is preliminary data.</text>
</comment>
<dbReference type="InterPro" id="IPR056884">
    <property type="entry name" value="NPHP3-like_N"/>
</dbReference>
<feature type="region of interest" description="Disordered" evidence="2">
    <location>
        <begin position="240"/>
        <end position="260"/>
    </location>
</feature>
<keyword evidence="1" id="KW-0677">Repeat</keyword>
<protein>
    <submittedName>
        <fullName evidence="5">NACHT domain-containing protein</fullName>
    </submittedName>
</protein>
<feature type="compositionally biased region" description="Basic and acidic residues" evidence="2">
    <location>
        <begin position="241"/>
        <end position="260"/>
    </location>
</feature>